<evidence type="ECO:0000259" key="1">
    <source>
        <dbReference type="Pfam" id="PF07883"/>
    </source>
</evidence>
<dbReference type="EMBL" id="BAABEO010000017">
    <property type="protein sequence ID" value="GAA3687155.1"/>
    <property type="molecule type" value="Genomic_DNA"/>
</dbReference>
<dbReference type="CDD" id="cd02233">
    <property type="entry name" value="cupin_HNL-like"/>
    <property type="match status" value="1"/>
</dbReference>
<name>A0ABP7CE50_9MICC</name>
<dbReference type="InterPro" id="IPR013096">
    <property type="entry name" value="Cupin_2"/>
</dbReference>
<dbReference type="RefSeq" id="WP_345151272.1">
    <property type="nucleotide sequence ID" value="NZ_BAABEO010000017.1"/>
</dbReference>
<dbReference type="Pfam" id="PF07883">
    <property type="entry name" value="Cupin_2"/>
    <property type="match status" value="1"/>
</dbReference>
<dbReference type="InterPro" id="IPR014710">
    <property type="entry name" value="RmlC-like_jellyroll"/>
</dbReference>
<dbReference type="PANTHER" id="PTHR43698">
    <property type="entry name" value="RIBD C-TERMINAL DOMAIN CONTAINING PROTEIN"/>
    <property type="match status" value="1"/>
</dbReference>
<feature type="domain" description="Cupin type-2" evidence="1">
    <location>
        <begin position="41"/>
        <end position="98"/>
    </location>
</feature>
<accession>A0ABP7CE50</accession>
<protein>
    <submittedName>
        <fullName evidence="2">Cupin domain-containing protein</fullName>
    </submittedName>
</protein>
<organism evidence="2 3">
    <name type="scientific">Arthrobacter ginkgonis</name>
    <dbReference type="NCBI Taxonomy" id="1630594"/>
    <lineage>
        <taxon>Bacteria</taxon>
        <taxon>Bacillati</taxon>
        <taxon>Actinomycetota</taxon>
        <taxon>Actinomycetes</taxon>
        <taxon>Micrococcales</taxon>
        <taxon>Micrococcaceae</taxon>
        <taxon>Arthrobacter</taxon>
    </lineage>
</organism>
<keyword evidence="3" id="KW-1185">Reference proteome</keyword>
<proteinExistence type="predicted"/>
<dbReference type="InterPro" id="IPR047263">
    <property type="entry name" value="HNL-like_cupin"/>
</dbReference>
<reference evidence="3" key="1">
    <citation type="journal article" date="2019" name="Int. J. Syst. Evol. Microbiol.">
        <title>The Global Catalogue of Microorganisms (GCM) 10K type strain sequencing project: providing services to taxonomists for standard genome sequencing and annotation.</title>
        <authorList>
            <consortium name="The Broad Institute Genomics Platform"/>
            <consortium name="The Broad Institute Genome Sequencing Center for Infectious Disease"/>
            <person name="Wu L."/>
            <person name="Ma J."/>
        </authorList>
    </citation>
    <scope>NUCLEOTIDE SEQUENCE [LARGE SCALE GENOMIC DNA]</scope>
    <source>
        <strain evidence="3">JCM 30742</strain>
    </source>
</reference>
<evidence type="ECO:0000313" key="2">
    <source>
        <dbReference type="EMBL" id="GAA3687155.1"/>
    </source>
</evidence>
<dbReference type="PANTHER" id="PTHR43698:SF1">
    <property type="entry name" value="BLL4564 PROTEIN"/>
    <property type="match status" value="1"/>
</dbReference>
<dbReference type="Gene3D" id="2.60.120.10">
    <property type="entry name" value="Jelly Rolls"/>
    <property type="match status" value="1"/>
</dbReference>
<sequence>MRLIHGTEQAGTAGKTGSKFTGTVHNYLTMPSTDGVTINTVNFSPGARTHWHEHEHGQILQVLAGRGLVCTGADGVRVLRAGDTVWCPPGERHWHGAAPDSFMTHTAISLGTTRWAEEVADEHSAAAPAAQEGQ</sequence>
<dbReference type="InterPro" id="IPR011051">
    <property type="entry name" value="RmlC_Cupin_sf"/>
</dbReference>
<comment type="caution">
    <text evidence="2">The sequence shown here is derived from an EMBL/GenBank/DDBJ whole genome shotgun (WGS) entry which is preliminary data.</text>
</comment>
<evidence type="ECO:0000313" key="3">
    <source>
        <dbReference type="Proteomes" id="UP001500752"/>
    </source>
</evidence>
<gene>
    <name evidence="2" type="ORF">GCM10023081_25650</name>
</gene>
<dbReference type="Proteomes" id="UP001500752">
    <property type="component" value="Unassembled WGS sequence"/>
</dbReference>
<dbReference type="SUPFAM" id="SSF51182">
    <property type="entry name" value="RmlC-like cupins"/>
    <property type="match status" value="1"/>
</dbReference>